<evidence type="ECO:0008006" key="4">
    <source>
        <dbReference type="Google" id="ProtNLM"/>
    </source>
</evidence>
<comment type="caution">
    <text evidence="2">The sequence shown here is derived from an EMBL/GenBank/DDBJ whole genome shotgun (WGS) entry which is preliminary data.</text>
</comment>
<feature type="region of interest" description="Disordered" evidence="1">
    <location>
        <begin position="1"/>
        <end position="38"/>
    </location>
</feature>
<dbReference type="PANTHER" id="PTHR12046">
    <property type="entry name" value="HISTONE ACETYLTRANSFERASE TYPE B CATALYTIC SUBUNIT"/>
    <property type="match status" value="1"/>
</dbReference>
<dbReference type="InterPro" id="IPR016181">
    <property type="entry name" value="Acyl_CoA_acyltransferase"/>
</dbReference>
<feature type="region of interest" description="Disordered" evidence="1">
    <location>
        <begin position="299"/>
        <end position="375"/>
    </location>
</feature>
<dbReference type="InterPro" id="IPR017380">
    <property type="entry name" value="Hist_AcTrfase_B-typ_cat-su"/>
</dbReference>
<sequence>MKLRNHKPRSSPSCHKSNDEDNLLIINPSPSSSSPPLRRTQRDYELLLQKQKFVAYSHTIQQRQHNKTHHSTNTKNTPLLYPGMSSAASCIVISLPKRPDLPTNAPIIPPVTKKRSRRGIIIASPSSPSSPHHKQVSLEPTTQQLLSWHASHANISRFKPVYTHQFFVEERMRGYRPNTLHECEVMSLLSSPSTSSSPVNSSVGAAVNSSLLGGADNNKEEEEVATLHESFTYHTVARYELSIEVRLAPSCRRSCIVVNVGKVESGNGGGNAANANANGTAMYSQGGVKQVLDLSNEEDEVNASVDTTVDDSIVRNASKKRGRPRRVTPEDSTTTTESVRKSRRAHINQTATRRSNRRRMNQVVSSDESEEDHAVVMSDDVKPARPPIAVRRSGRTCIPSKRSLFSIDEELEDVSSDDNSPRFKSKSSQCKTSRANNITTSSNKGTTRQNNQLHYTPAFTRSMSSQSNDSMCTYTGDICLDGGKMKVETIVKHLTRGLPTVDAVLLYDGETYSVVRHDDKTKKSLSSTIETIDEIENDYLDEPIGKAFRSYTAEKRPMTIWDSGGIEPPSCQEEEDAAFVLSLADMRYDNDARRYHDEVEKLAPWWIETADCVHMSSTGGINDRGVRGGHWKVLYLFERHAMKPSHPVRRFGQAKPIRGKASKAPPTLKYSLAGYMTILFHQKKMVVCQVLILPPYQRSGHGLNLMRAAYESLAFGNMITDPISEINVELPGKAFVCLRDKIDYHFVRHFMTDTFTKRNLWDVSDEYTEPVILSARGKASLNVLPDEVIEKMSTSLKITLRQCQIAYEIWLLGKIEEFIKSKLGNSDVSELNKQIATLEGSYKFIVKRSLLRVLREKDERFNCLCIEEQQEKLEDSFVSTVCHYRTFSDSR</sequence>
<proteinExistence type="predicted"/>
<name>A0ABD3NF35_9STRA</name>
<dbReference type="EMBL" id="JALLPJ020001189">
    <property type="protein sequence ID" value="KAL3774537.1"/>
    <property type="molecule type" value="Genomic_DNA"/>
</dbReference>
<accession>A0ABD3NF35</accession>
<evidence type="ECO:0000313" key="2">
    <source>
        <dbReference type="EMBL" id="KAL3774537.1"/>
    </source>
</evidence>
<organism evidence="2 3">
    <name type="scientific">Cyclotella atomus</name>
    <dbReference type="NCBI Taxonomy" id="382360"/>
    <lineage>
        <taxon>Eukaryota</taxon>
        <taxon>Sar</taxon>
        <taxon>Stramenopiles</taxon>
        <taxon>Ochrophyta</taxon>
        <taxon>Bacillariophyta</taxon>
        <taxon>Coscinodiscophyceae</taxon>
        <taxon>Thalassiosirophycidae</taxon>
        <taxon>Stephanodiscales</taxon>
        <taxon>Stephanodiscaceae</taxon>
        <taxon>Cyclotella</taxon>
    </lineage>
</organism>
<evidence type="ECO:0000313" key="3">
    <source>
        <dbReference type="Proteomes" id="UP001530400"/>
    </source>
</evidence>
<feature type="compositionally biased region" description="Basic residues" evidence="1">
    <location>
        <begin position="317"/>
        <end position="326"/>
    </location>
</feature>
<gene>
    <name evidence="2" type="ORF">ACHAWO_003988</name>
</gene>
<feature type="compositionally biased region" description="Polar residues" evidence="1">
    <location>
        <begin position="426"/>
        <end position="450"/>
    </location>
</feature>
<dbReference type="Gene3D" id="3.40.630.30">
    <property type="match status" value="1"/>
</dbReference>
<evidence type="ECO:0000256" key="1">
    <source>
        <dbReference type="SAM" id="MobiDB-lite"/>
    </source>
</evidence>
<dbReference type="AlphaFoldDB" id="A0ABD3NF35"/>
<dbReference type="SUPFAM" id="SSF55729">
    <property type="entry name" value="Acyl-CoA N-acyltransferases (Nat)"/>
    <property type="match status" value="1"/>
</dbReference>
<protein>
    <recommendedName>
        <fullName evidence="4">Histone acetyltransferase</fullName>
    </recommendedName>
</protein>
<keyword evidence="3" id="KW-1185">Reference proteome</keyword>
<dbReference type="Proteomes" id="UP001530400">
    <property type="component" value="Unassembled WGS sequence"/>
</dbReference>
<reference evidence="2 3" key="1">
    <citation type="submission" date="2024-10" db="EMBL/GenBank/DDBJ databases">
        <title>Updated reference genomes for cyclostephanoid diatoms.</title>
        <authorList>
            <person name="Roberts W.R."/>
            <person name="Alverson A.J."/>
        </authorList>
    </citation>
    <scope>NUCLEOTIDE SEQUENCE [LARGE SCALE GENOMIC DNA]</scope>
    <source>
        <strain evidence="2 3">AJA010-31</strain>
    </source>
</reference>
<feature type="region of interest" description="Disordered" evidence="1">
    <location>
        <begin position="411"/>
        <end position="450"/>
    </location>
</feature>